<organism evidence="6 8">
    <name type="scientific">Dracunculus medinensis</name>
    <name type="common">Guinea worm</name>
    <dbReference type="NCBI Taxonomy" id="318479"/>
    <lineage>
        <taxon>Eukaryota</taxon>
        <taxon>Metazoa</taxon>
        <taxon>Ecdysozoa</taxon>
        <taxon>Nematoda</taxon>
        <taxon>Chromadorea</taxon>
        <taxon>Rhabditida</taxon>
        <taxon>Spirurina</taxon>
        <taxon>Dracunculoidea</taxon>
        <taxon>Dracunculidae</taxon>
        <taxon>Dracunculus</taxon>
    </lineage>
</organism>
<evidence type="ECO:0000313" key="8">
    <source>
        <dbReference type="WBParaSite" id="DME_0000952701-mRNA-1"/>
    </source>
</evidence>
<keyword evidence="4" id="KW-0963">Cytoplasm</keyword>
<reference evidence="8" key="1">
    <citation type="submission" date="2016-04" db="UniProtKB">
        <authorList>
            <consortium name="WormBaseParasite"/>
        </authorList>
    </citation>
    <scope>IDENTIFICATION</scope>
</reference>
<protein>
    <submittedName>
        <fullName evidence="8">Golgi to ER traffic protein 4 homolog</fullName>
    </submittedName>
</protein>
<evidence type="ECO:0000256" key="2">
    <source>
        <dbReference type="ARBA" id="ARBA00005351"/>
    </source>
</evidence>
<dbReference type="FunFam" id="1.25.40.10:FF:000060">
    <property type="entry name" value="Golgi to ER traffic protein 4 homolog"/>
    <property type="match status" value="1"/>
</dbReference>
<evidence type="ECO:0000256" key="1">
    <source>
        <dbReference type="ARBA" id="ARBA00004514"/>
    </source>
</evidence>
<name>A0A0N4UNP1_DRAME</name>
<comment type="subcellular location">
    <subcellularLocation>
        <location evidence="1">Cytoplasm</location>
        <location evidence="1">Cytosol</location>
    </subcellularLocation>
</comment>
<dbReference type="Proteomes" id="UP000038040">
    <property type="component" value="Unplaced"/>
</dbReference>
<dbReference type="STRING" id="318479.A0A0N4UNP1"/>
<sequence>MAKISRLESKLNSCLEDGYFYEAHQIYRTLYYRLCSQEKWKELLNLLYEGALRLLEVNEVVSAIDLAELFVEVLVKFETCISSDVVSRLEQLFSRIPASLEEEDPSTNKVDKRSNFLSSALKWSMKVSDKKRYRAKGHPSLHRIFGMRLWQEGNYQAARNHLILCDDTEKFALFLIDFQQKCGFDSEKDLFIVQAVLQLLCQRRPKTAAVLLQQYCIEHPKISGEPPYQLPLLNFAWLLTLSVQTKKLEFFTILVERYEHSIKRDNEYRIYLDKIGQIYFGLPPPNKSTNSNGLLGNIFRGEL</sequence>
<evidence type="ECO:0000313" key="7">
    <source>
        <dbReference type="Proteomes" id="UP000274756"/>
    </source>
</evidence>
<evidence type="ECO:0000313" key="6">
    <source>
        <dbReference type="Proteomes" id="UP000038040"/>
    </source>
</evidence>
<evidence type="ECO:0000313" key="5">
    <source>
        <dbReference type="EMBL" id="VDN53240.1"/>
    </source>
</evidence>
<keyword evidence="3" id="KW-0813">Transport</keyword>
<dbReference type="WBParaSite" id="DME_0000952701-mRNA-1">
    <property type="protein sequence ID" value="DME_0000952701-mRNA-1"/>
    <property type="gene ID" value="DME_0000952701"/>
</dbReference>
<evidence type="ECO:0000256" key="4">
    <source>
        <dbReference type="ARBA" id="ARBA00022490"/>
    </source>
</evidence>
<dbReference type="InterPro" id="IPR007317">
    <property type="entry name" value="GET4"/>
</dbReference>
<dbReference type="Proteomes" id="UP000274756">
    <property type="component" value="Unassembled WGS sequence"/>
</dbReference>
<evidence type="ECO:0000256" key="3">
    <source>
        <dbReference type="ARBA" id="ARBA00022448"/>
    </source>
</evidence>
<reference evidence="5 7" key="2">
    <citation type="submission" date="2018-11" db="EMBL/GenBank/DDBJ databases">
        <authorList>
            <consortium name="Pathogen Informatics"/>
        </authorList>
    </citation>
    <scope>NUCLEOTIDE SEQUENCE [LARGE SCALE GENOMIC DNA]</scope>
</reference>
<accession>A0A0N4UNP1</accession>
<dbReference type="OrthoDB" id="10252405at2759"/>
<dbReference type="PANTHER" id="PTHR12875">
    <property type="entry name" value="GOLGI TO ER TRAFFIC PROTEIN 4 HOMOLOG"/>
    <property type="match status" value="1"/>
</dbReference>
<comment type="similarity">
    <text evidence="2">Belongs to the GET4 family.</text>
</comment>
<dbReference type="AlphaFoldDB" id="A0A0N4UNP1"/>
<keyword evidence="7" id="KW-1185">Reference proteome</keyword>
<dbReference type="PANTHER" id="PTHR12875:SF0">
    <property type="entry name" value="GOLGI TO ER TRAFFIC PROTEIN 4 HOMOLOG"/>
    <property type="match status" value="1"/>
</dbReference>
<dbReference type="EMBL" id="UYYG01000113">
    <property type="protein sequence ID" value="VDN53240.1"/>
    <property type="molecule type" value="Genomic_DNA"/>
</dbReference>
<gene>
    <name evidence="5" type="ORF">DME_LOCUS3213</name>
</gene>
<dbReference type="Pfam" id="PF04190">
    <property type="entry name" value="GET4"/>
    <property type="match status" value="1"/>
</dbReference>
<dbReference type="GO" id="GO:0071818">
    <property type="term" value="C:BAT3 complex"/>
    <property type="evidence" value="ECO:0007669"/>
    <property type="project" value="TreeGrafter"/>
</dbReference>
<dbReference type="Gene3D" id="1.25.40.10">
    <property type="entry name" value="Tetratricopeptide repeat domain"/>
    <property type="match status" value="1"/>
</dbReference>
<proteinExistence type="inferred from homology"/>
<dbReference type="InterPro" id="IPR011990">
    <property type="entry name" value="TPR-like_helical_dom_sf"/>
</dbReference>
<dbReference type="GO" id="GO:0045048">
    <property type="term" value="P:protein insertion into ER membrane"/>
    <property type="evidence" value="ECO:0007669"/>
    <property type="project" value="InterPro"/>
</dbReference>